<feature type="compositionally biased region" description="Polar residues" evidence="1">
    <location>
        <begin position="1"/>
        <end position="11"/>
    </location>
</feature>
<comment type="caution">
    <text evidence="3">The sequence shown here is derived from an EMBL/GenBank/DDBJ whole genome shotgun (WGS) entry which is preliminary data.</text>
</comment>
<feature type="transmembrane region" description="Helical" evidence="2">
    <location>
        <begin position="60"/>
        <end position="79"/>
    </location>
</feature>
<proteinExistence type="predicted"/>
<keyword evidence="2" id="KW-0812">Transmembrane</keyword>
<dbReference type="Proteomes" id="UP000664781">
    <property type="component" value="Unassembled WGS sequence"/>
</dbReference>
<gene>
    <name evidence="3" type="ORF">J1792_29895</name>
</gene>
<evidence type="ECO:0000313" key="3">
    <source>
        <dbReference type="EMBL" id="MBO0656801.1"/>
    </source>
</evidence>
<keyword evidence="2" id="KW-1133">Transmembrane helix</keyword>
<keyword evidence="4" id="KW-1185">Reference proteome</keyword>
<feature type="transmembrane region" description="Helical" evidence="2">
    <location>
        <begin position="144"/>
        <end position="165"/>
    </location>
</feature>
<feature type="transmembrane region" description="Helical" evidence="2">
    <location>
        <begin position="100"/>
        <end position="124"/>
    </location>
</feature>
<feature type="region of interest" description="Disordered" evidence="1">
    <location>
        <begin position="1"/>
        <end position="20"/>
    </location>
</feature>
<sequence length="227" mass="23363">MTSGNGTRAPQTGTAATAPVDAAATTWRRSAFAAAPVCMTAYGLTRLIDDRHGPGPDWSLGHLALLAGVLLFVPVFLGLRRAAAPGRGRVRRWFADAGAGIGLLGVLAVTGQVLIDLFVGFCSVDRATMNELFERVQSHAGVKPVFYTVGPLLFYVGLVLLMTQLAALRAIAAWRPVVVVAGIVLAAGDLDLLPVAGVLFLLALAPLGGLPGAVVPAPLIPGTDPGL</sequence>
<reference evidence="3" key="1">
    <citation type="submission" date="2021-03" db="EMBL/GenBank/DDBJ databases">
        <title>Streptomyces strains.</title>
        <authorList>
            <person name="Lund M.B."/>
            <person name="Toerring T."/>
        </authorList>
    </citation>
    <scope>NUCLEOTIDE SEQUENCE</scope>
    <source>
        <strain evidence="3">JCM 4242</strain>
    </source>
</reference>
<evidence type="ECO:0000256" key="2">
    <source>
        <dbReference type="SAM" id="Phobius"/>
    </source>
</evidence>
<feature type="transmembrane region" description="Helical" evidence="2">
    <location>
        <begin position="177"/>
        <end position="205"/>
    </location>
</feature>
<name>A0A939JPW3_9ACTN</name>
<dbReference type="EMBL" id="JAFMOF010000005">
    <property type="protein sequence ID" value="MBO0656801.1"/>
    <property type="molecule type" value="Genomic_DNA"/>
</dbReference>
<evidence type="ECO:0000256" key="1">
    <source>
        <dbReference type="SAM" id="MobiDB-lite"/>
    </source>
</evidence>
<dbReference type="RefSeq" id="WP_086572210.1">
    <property type="nucleotide sequence ID" value="NZ_JAFMOF010000005.1"/>
</dbReference>
<evidence type="ECO:0000313" key="4">
    <source>
        <dbReference type="Proteomes" id="UP000664781"/>
    </source>
</evidence>
<keyword evidence="2" id="KW-0472">Membrane</keyword>
<accession>A0A939JPW3</accession>
<organism evidence="3 4">
    <name type="scientific">Streptomyces triculaminicus</name>
    <dbReference type="NCBI Taxonomy" id="2816232"/>
    <lineage>
        <taxon>Bacteria</taxon>
        <taxon>Bacillati</taxon>
        <taxon>Actinomycetota</taxon>
        <taxon>Actinomycetes</taxon>
        <taxon>Kitasatosporales</taxon>
        <taxon>Streptomycetaceae</taxon>
        <taxon>Streptomyces</taxon>
    </lineage>
</organism>
<protein>
    <submittedName>
        <fullName evidence="3">Uncharacterized protein</fullName>
    </submittedName>
</protein>
<dbReference type="AlphaFoldDB" id="A0A939JPW3"/>